<gene>
    <name evidence="2" type="ORF">CAMP_LOCUS15039</name>
</gene>
<dbReference type="OrthoDB" id="5867836at2759"/>
<feature type="compositionally biased region" description="Low complexity" evidence="1">
    <location>
        <begin position="53"/>
        <end position="64"/>
    </location>
</feature>
<evidence type="ECO:0000256" key="1">
    <source>
        <dbReference type="SAM" id="MobiDB-lite"/>
    </source>
</evidence>
<dbReference type="AlphaFoldDB" id="A0A9P1IWB4"/>
<accession>A0A9P1IWB4</accession>
<evidence type="ECO:0000313" key="2">
    <source>
        <dbReference type="EMBL" id="CAI5452402.1"/>
    </source>
</evidence>
<evidence type="ECO:0000313" key="3">
    <source>
        <dbReference type="Proteomes" id="UP001152747"/>
    </source>
</evidence>
<dbReference type="Proteomes" id="UP001152747">
    <property type="component" value="Unassembled WGS sequence"/>
</dbReference>
<comment type="caution">
    <text evidence="2">The sequence shown here is derived from an EMBL/GenBank/DDBJ whole genome shotgun (WGS) entry which is preliminary data.</text>
</comment>
<proteinExistence type="predicted"/>
<dbReference type="EMBL" id="CANHGI010000005">
    <property type="protein sequence ID" value="CAI5452402.1"/>
    <property type="molecule type" value="Genomic_DNA"/>
</dbReference>
<reference evidence="2" key="1">
    <citation type="submission" date="2022-11" db="EMBL/GenBank/DDBJ databases">
        <authorList>
            <person name="Kikuchi T."/>
        </authorList>
    </citation>
    <scope>NUCLEOTIDE SEQUENCE</scope>
    <source>
        <strain evidence="2">PS1010</strain>
    </source>
</reference>
<feature type="region of interest" description="Disordered" evidence="1">
    <location>
        <begin position="30"/>
        <end position="64"/>
    </location>
</feature>
<feature type="compositionally biased region" description="Polar residues" evidence="1">
    <location>
        <begin position="37"/>
        <end position="52"/>
    </location>
</feature>
<keyword evidence="3" id="KW-1185">Reference proteome</keyword>
<protein>
    <submittedName>
        <fullName evidence="2">Uncharacterized protein</fullName>
    </submittedName>
</protein>
<name>A0A9P1IWB4_9PELO</name>
<organism evidence="2 3">
    <name type="scientific">Caenorhabditis angaria</name>
    <dbReference type="NCBI Taxonomy" id="860376"/>
    <lineage>
        <taxon>Eukaryota</taxon>
        <taxon>Metazoa</taxon>
        <taxon>Ecdysozoa</taxon>
        <taxon>Nematoda</taxon>
        <taxon>Chromadorea</taxon>
        <taxon>Rhabditida</taxon>
        <taxon>Rhabditina</taxon>
        <taxon>Rhabditomorpha</taxon>
        <taxon>Rhabditoidea</taxon>
        <taxon>Rhabditidae</taxon>
        <taxon>Peloderinae</taxon>
        <taxon>Caenorhabditis</taxon>
    </lineage>
</organism>
<sequence length="89" mass="9983">MGHNSSKISETVHHNEIIFQRAKTMLDVSNVGAGDSVPQNQLPRSVSESVLNTSTTKPDPTTKSYQQALEWGRNEHFLKLAHTFNTNNY</sequence>